<feature type="domain" description="Tubulin/FtsZ GTPase" evidence="7">
    <location>
        <begin position="2"/>
        <end position="204"/>
    </location>
</feature>
<keyword evidence="2" id="KW-0963">Cytoplasm</keyword>
<dbReference type="GO" id="GO:0032153">
    <property type="term" value="C:cell division site"/>
    <property type="evidence" value="ECO:0007669"/>
    <property type="project" value="TreeGrafter"/>
</dbReference>
<dbReference type="GO" id="GO:0005874">
    <property type="term" value="C:microtubule"/>
    <property type="evidence" value="ECO:0007669"/>
    <property type="project" value="InterPro"/>
</dbReference>
<evidence type="ECO:0000256" key="6">
    <source>
        <dbReference type="SAM" id="MobiDB-lite"/>
    </source>
</evidence>
<dbReference type="GO" id="GO:0008360">
    <property type="term" value="P:regulation of cell shape"/>
    <property type="evidence" value="ECO:0007669"/>
    <property type="project" value="UniProtKB-KW"/>
</dbReference>
<dbReference type="PANTHER" id="PTHR30314">
    <property type="entry name" value="CELL DIVISION PROTEIN FTSZ-RELATED"/>
    <property type="match status" value="1"/>
</dbReference>
<evidence type="ECO:0000256" key="2">
    <source>
        <dbReference type="ARBA" id="ARBA00022490"/>
    </source>
</evidence>
<dbReference type="InterPro" id="IPR045061">
    <property type="entry name" value="FtsZ/CetZ"/>
</dbReference>
<dbReference type="PROSITE" id="PS00227">
    <property type="entry name" value="TUBULIN"/>
    <property type="match status" value="1"/>
</dbReference>
<dbReference type="SUPFAM" id="SSF52490">
    <property type="entry name" value="Tubulin nucleotide-binding domain-like"/>
    <property type="match status" value="1"/>
</dbReference>
<dbReference type="PANTHER" id="PTHR30314:SF10">
    <property type="entry name" value="TUBULIN-LIKE PROTEIN CETZ"/>
    <property type="match status" value="1"/>
</dbReference>
<organism evidence="8">
    <name type="scientific">hydrothermal vent metagenome</name>
    <dbReference type="NCBI Taxonomy" id="652676"/>
    <lineage>
        <taxon>unclassified sequences</taxon>
        <taxon>metagenomes</taxon>
        <taxon>ecological metagenomes</taxon>
    </lineage>
</organism>
<protein>
    <submittedName>
        <fullName evidence="8">GTPase domain, tubulin/FtsZ family protein</fullName>
    </submittedName>
</protein>
<accession>A0A160V9H2</accession>
<feature type="region of interest" description="Disordered" evidence="6">
    <location>
        <begin position="351"/>
        <end position="373"/>
    </location>
</feature>
<dbReference type="InterPro" id="IPR048737">
    <property type="entry name" value="CetZ_C"/>
</dbReference>
<evidence type="ECO:0000256" key="1">
    <source>
        <dbReference type="ARBA" id="ARBA00006877"/>
    </source>
</evidence>
<dbReference type="InterPro" id="IPR017975">
    <property type="entry name" value="Tubulin_CS"/>
</dbReference>
<dbReference type="GO" id="GO:0007017">
    <property type="term" value="P:microtubule-based process"/>
    <property type="evidence" value="ECO:0007669"/>
    <property type="project" value="InterPro"/>
</dbReference>
<dbReference type="HAMAP" id="MF_01946">
    <property type="entry name" value="CetZ"/>
    <property type="match status" value="1"/>
</dbReference>
<feature type="compositionally biased region" description="Polar residues" evidence="6">
    <location>
        <begin position="352"/>
        <end position="365"/>
    </location>
</feature>
<dbReference type="Gene3D" id="3.30.1330.20">
    <property type="entry name" value="Tubulin/FtsZ, C-terminal domain"/>
    <property type="match status" value="1"/>
</dbReference>
<dbReference type="GO" id="GO:0005525">
    <property type="term" value="F:GTP binding"/>
    <property type="evidence" value="ECO:0007669"/>
    <property type="project" value="UniProtKB-KW"/>
</dbReference>
<evidence type="ECO:0000256" key="3">
    <source>
        <dbReference type="ARBA" id="ARBA00022741"/>
    </source>
</evidence>
<comment type="similarity">
    <text evidence="1">Belongs to the CetZ family.</text>
</comment>
<keyword evidence="3" id="KW-0547">Nucleotide-binding</keyword>
<dbReference type="InterPro" id="IPR037103">
    <property type="entry name" value="Tubulin/FtsZ-like_C"/>
</dbReference>
<evidence type="ECO:0000256" key="4">
    <source>
        <dbReference type="ARBA" id="ARBA00022960"/>
    </source>
</evidence>
<name>A0A160V9H2_9ZZZZ</name>
<dbReference type="Pfam" id="PF21011">
    <property type="entry name" value="CetZ_C"/>
    <property type="match status" value="1"/>
</dbReference>
<dbReference type="AlphaFoldDB" id="A0A160V9H2"/>
<dbReference type="GO" id="GO:0051301">
    <property type="term" value="P:cell division"/>
    <property type="evidence" value="ECO:0007669"/>
    <property type="project" value="TreeGrafter"/>
</dbReference>
<evidence type="ECO:0000259" key="7">
    <source>
        <dbReference type="SMART" id="SM00864"/>
    </source>
</evidence>
<dbReference type="InterPro" id="IPR003008">
    <property type="entry name" value="Tubulin_FtsZ_GTPase"/>
</dbReference>
<dbReference type="EMBL" id="FAXA01000151">
    <property type="protein sequence ID" value="CUV01915.1"/>
    <property type="molecule type" value="Genomic_DNA"/>
</dbReference>
<dbReference type="Pfam" id="PF00091">
    <property type="entry name" value="Tubulin"/>
    <property type="match status" value="1"/>
</dbReference>
<keyword evidence="5" id="KW-0342">GTP-binding</keyword>
<dbReference type="InterPro" id="IPR036525">
    <property type="entry name" value="Tubulin/FtsZ_GTPase_sf"/>
</dbReference>
<dbReference type="SMART" id="SM00864">
    <property type="entry name" value="Tubulin"/>
    <property type="match status" value="1"/>
</dbReference>
<gene>
    <name evidence="8" type="ORF">MGWOODY_Clf1591</name>
</gene>
<sequence length="373" mass="41057">MRVLWIGFGQAGGKIVNSLMGMNRRLYSAIAINTEEADLSGLRYIREKVLIGKYALRGRGVGSDIDLGASIAEKSLAQMMDSIDAMVRKRDPEVIWIAAGLGGGTGAGGSFVLANELKKIYKHIPVYGIGVVPSVSGMPNDKEALNLSNTIKSFELWNHYFNNILLVDNQQYEKAQVTRESVEAMFQRVNENLAQTLTTILTAGEIRPPPQEVFSSSEIKATMGLIGDVSTIGHCAEEIRVRSQFWRGGMEPGTHELESIIERSVEKSVLTFPTDVSGARSASLIVHGRPEHLYTQAISVGRARLEEMTTVSKVRYGDYPDRRTKYLSAITLVSGITDFSRLDQMRKRVQELNGSTPSNHHTVTDSVVEPSVI</sequence>
<dbReference type="InterPro" id="IPR032907">
    <property type="entry name" value="CetZ"/>
</dbReference>
<dbReference type="GO" id="GO:0003924">
    <property type="term" value="F:GTPase activity"/>
    <property type="evidence" value="ECO:0007669"/>
    <property type="project" value="InterPro"/>
</dbReference>
<proteinExistence type="inferred from homology"/>
<evidence type="ECO:0000256" key="5">
    <source>
        <dbReference type="ARBA" id="ARBA00023134"/>
    </source>
</evidence>
<keyword evidence="4" id="KW-0133">Cell shape</keyword>
<reference evidence="8" key="1">
    <citation type="submission" date="2015-10" db="EMBL/GenBank/DDBJ databases">
        <authorList>
            <person name="Gilbert D.G."/>
        </authorList>
    </citation>
    <scope>NUCLEOTIDE SEQUENCE</scope>
</reference>
<dbReference type="GO" id="GO:0005737">
    <property type="term" value="C:cytoplasm"/>
    <property type="evidence" value="ECO:0007669"/>
    <property type="project" value="TreeGrafter"/>
</dbReference>
<dbReference type="Gene3D" id="3.40.50.1440">
    <property type="entry name" value="Tubulin/FtsZ, GTPase domain"/>
    <property type="match status" value="1"/>
</dbReference>
<evidence type="ECO:0000313" key="8">
    <source>
        <dbReference type="EMBL" id="CUV01915.1"/>
    </source>
</evidence>